<dbReference type="AlphaFoldDB" id="A0A5J9ST32"/>
<proteinExistence type="predicted"/>
<evidence type="ECO:0000313" key="1">
    <source>
        <dbReference type="EMBL" id="TVU02074.1"/>
    </source>
</evidence>
<protein>
    <submittedName>
        <fullName evidence="1">Uncharacterized protein</fullName>
    </submittedName>
</protein>
<dbReference type="EMBL" id="RWGY01000361">
    <property type="protein sequence ID" value="TVU02074.1"/>
    <property type="molecule type" value="Genomic_DNA"/>
</dbReference>
<name>A0A5J9ST32_9POAL</name>
<comment type="caution">
    <text evidence="1">The sequence shown here is derived from an EMBL/GenBank/DDBJ whole genome shotgun (WGS) entry which is preliminary data.</text>
</comment>
<gene>
    <name evidence="1" type="ORF">EJB05_52440</name>
</gene>
<dbReference type="Proteomes" id="UP000324897">
    <property type="component" value="Unassembled WGS sequence"/>
</dbReference>
<keyword evidence="2" id="KW-1185">Reference proteome</keyword>
<dbReference type="Gramene" id="TVU02074">
    <property type="protein sequence ID" value="TVU02074"/>
    <property type="gene ID" value="EJB05_52440"/>
</dbReference>
<sequence length="82" mass="9059">MNQSFLMNGIWTLPEASVTEKPNIEVQEGNMPNAAECSPIKVSRHTLKYSTFVQMKEMSALAILEPSLCYIALVASPTKAQE</sequence>
<reference evidence="1 2" key="1">
    <citation type="journal article" date="2019" name="Sci. Rep.">
        <title>A high-quality genome of Eragrostis curvula grass provides insights into Poaceae evolution and supports new strategies to enhance forage quality.</title>
        <authorList>
            <person name="Carballo J."/>
            <person name="Santos B.A.C.M."/>
            <person name="Zappacosta D."/>
            <person name="Garbus I."/>
            <person name="Selva J.P."/>
            <person name="Gallo C.A."/>
            <person name="Diaz A."/>
            <person name="Albertini E."/>
            <person name="Caccamo M."/>
            <person name="Echenique V."/>
        </authorList>
    </citation>
    <scope>NUCLEOTIDE SEQUENCE [LARGE SCALE GENOMIC DNA]</scope>
    <source>
        <strain evidence="2">cv. Victoria</strain>
        <tissue evidence="1">Leaf</tissue>
    </source>
</reference>
<evidence type="ECO:0000313" key="2">
    <source>
        <dbReference type="Proteomes" id="UP000324897"/>
    </source>
</evidence>
<organism evidence="1 2">
    <name type="scientific">Eragrostis curvula</name>
    <name type="common">weeping love grass</name>
    <dbReference type="NCBI Taxonomy" id="38414"/>
    <lineage>
        <taxon>Eukaryota</taxon>
        <taxon>Viridiplantae</taxon>
        <taxon>Streptophyta</taxon>
        <taxon>Embryophyta</taxon>
        <taxon>Tracheophyta</taxon>
        <taxon>Spermatophyta</taxon>
        <taxon>Magnoliopsida</taxon>
        <taxon>Liliopsida</taxon>
        <taxon>Poales</taxon>
        <taxon>Poaceae</taxon>
        <taxon>PACMAD clade</taxon>
        <taxon>Chloridoideae</taxon>
        <taxon>Eragrostideae</taxon>
        <taxon>Eragrostidinae</taxon>
        <taxon>Eragrostis</taxon>
    </lineage>
</organism>
<accession>A0A5J9ST32</accession>